<evidence type="ECO:0000256" key="5">
    <source>
        <dbReference type="SAM" id="Phobius"/>
    </source>
</evidence>
<evidence type="ECO:0000313" key="8">
    <source>
        <dbReference type="Proteomes" id="UP000886998"/>
    </source>
</evidence>
<keyword evidence="4 5" id="KW-0472">Membrane</keyword>
<sequence length="255" mass="27990">MMHGSFPKRYVLTLMALLATTLSIALQTNLSLTIVYMVKPSQDASHFTTPNECSEIRNISFNASNFSKRDDIDKKLDWSTEIQGYAIGFQFVGMIFGYVPGGRLGELYGAKDTMICSILLASVFTILTTIAARISPYVFIICRILVGLGTAPIFPIIVIMISKWIPESERSFISSIMLAGYGAGASVAYLAAGALCSSDFLGGWPSVFYLSGLVGVIWCVLCYFLVYESPEDHPTISLNELEYLQKSIGRPPKEV</sequence>
<evidence type="ECO:0000256" key="3">
    <source>
        <dbReference type="ARBA" id="ARBA00022989"/>
    </source>
</evidence>
<dbReference type="GO" id="GO:0022857">
    <property type="term" value="F:transmembrane transporter activity"/>
    <property type="evidence" value="ECO:0007669"/>
    <property type="project" value="InterPro"/>
</dbReference>
<dbReference type="Proteomes" id="UP000886998">
    <property type="component" value="Unassembled WGS sequence"/>
</dbReference>
<feature type="domain" description="Major facilitator superfamily (MFS) profile" evidence="6">
    <location>
        <begin position="17"/>
        <end position="255"/>
    </location>
</feature>
<dbReference type="Pfam" id="PF07690">
    <property type="entry name" value="MFS_1"/>
    <property type="match status" value="1"/>
</dbReference>
<keyword evidence="3 5" id="KW-1133">Transmembrane helix</keyword>
<dbReference type="GO" id="GO:0006820">
    <property type="term" value="P:monoatomic anion transport"/>
    <property type="evidence" value="ECO:0007669"/>
    <property type="project" value="TreeGrafter"/>
</dbReference>
<dbReference type="PANTHER" id="PTHR11662">
    <property type="entry name" value="SOLUTE CARRIER FAMILY 17"/>
    <property type="match status" value="1"/>
</dbReference>
<dbReference type="InterPro" id="IPR050382">
    <property type="entry name" value="MFS_Na/Anion_cotransporter"/>
</dbReference>
<dbReference type="SUPFAM" id="SSF103473">
    <property type="entry name" value="MFS general substrate transporter"/>
    <property type="match status" value="1"/>
</dbReference>
<evidence type="ECO:0000256" key="2">
    <source>
        <dbReference type="ARBA" id="ARBA00022692"/>
    </source>
</evidence>
<feature type="transmembrane region" description="Helical" evidence="5">
    <location>
        <begin position="82"/>
        <end position="101"/>
    </location>
</feature>
<dbReference type="EMBL" id="BMAV01015272">
    <property type="protein sequence ID" value="GFY64506.1"/>
    <property type="molecule type" value="Genomic_DNA"/>
</dbReference>
<protein>
    <submittedName>
        <fullName evidence="7">Putative inorganic phosphate cotransporter</fullName>
    </submittedName>
</protein>
<feature type="transmembrane region" description="Helical" evidence="5">
    <location>
        <begin position="207"/>
        <end position="226"/>
    </location>
</feature>
<evidence type="ECO:0000313" key="7">
    <source>
        <dbReference type="EMBL" id="GFY64506.1"/>
    </source>
</evidence>
<dbReference type="FunFam" id="1.20.1250.20:FF:000423">
    <property type="entry name" value="Putative inorganic phosphate cotransporter-like Protein"/>
    <property type="match status" value="1"/>
</dbReference>
<feature type="transmembrane region" description="Helical" evidence="5">
    <location>
        <begin position="172"/>
        <end position="195"/>
    </location>
</feature>
<comment type="caution">
    <text evidence="7">The sequence shown here is derived from an EMBL/GenBank/DDBJ whole genome shotgun (WGS) entry which is preliminary data.</text>
</comment>
<dbReference type="InterPro" id="IPR036259">
    <property type="entry name" value="MFS_trans_sf"/>
</dbReference>
<organism evidence="7 8">
    <name type="scientific">Trichonephila inaurata madagascariensis</name>
    <dbReference type="NCBI Taxonomy" id="2747483"/>
    <lineage>
        <taxon>Eukaryota</taxon>
        <taxon>Metazoa</taxon>
        <taxon>Ecdysozoa</taxon>
        <taxon>Arthropoda</taxon>
        <taxon>Chelicerata</taxon>
        <taxon>Arachnida</taxon>
        <taxon>Araneae</taxon>
        <taxon>Araneomorphae</taxon>
        <taxon>Entelegynae</taxon>
        <taxon>Araneoidea</taxon>
        <taxon>Nephilidae</taxon>
        <taxon>Trichonephila</taxon>
        <taxon>Trichonephila inaurata</taxon>
    </lineage>
</organism>
<evidence type="ECO:0000256" key="1">
    <source>
        <dbReference type="ARBA" id="ARBA00004141"/>
    </source>
</evidence>
<dbReference type="OrthoDB" id="2985014at2759"/>
<reference evidence="7" key="1">
    <citation type="submission" date="2020-08" db="EMBL/GenBank/DDBJ databases">
        <title>Multicomponent nature underlies the extraordinary mechanical properties of spider dragline silk.</title>
        <authorList>
            <person name="Kono N."/>
            <person name="Nakamura H."/>
            <person name="Mori M."/>
            <person name="Yoshida Y."/>
            <person name="Ohtoshi R."/>
            <person name="Malay A.D."/>
            <person name="Moran D.A.P."/>
            <person name="Tomita M."/>
            <person name="Numata K."/>
            <person name="Arakawa K."/>
        </authorList>
    </citation>
    <scope>NUCLEOTIDE SEQUENCE</scope>
</reference>
<proteinExistence type="predicted"/>
<dbReference type="AlphaFoldDB" id="A0A8X7CFG6"/>
<feature type="transmembrane region" description="Helical" evidence="5">
    <location>
        <begin position="113"/>
        <end position="131"/>
    </location>
</feature>
<keyword evidence="2 5" id="KW-0812">Transmembrane</keyword>
<dbReference type="InterPro" id="IPR011701">
    <property type="entry name" value="MFS"/>
</dbReference>
<dbReference type="InterPro" id="IPR020846">
    <property type="entry name" value="MFS_dom"/>
</dbReference>
<keyword evidence="8" id="KW-1185">Reference proteome</keyword>
<evidence type="ECO:0000256" key="4">
    <source>
        <dbReference type="ARBA" id="ARBA00023136"/>
    </source>
</evidence>
<name>A0A8X7CFG6_9ARAC</name>
<dbReference type="GO" id="GO:0016020">
    <property type="term" value="C:membrane"/>
    <property type="evidence" value="ECO:0007669"/>
    <property type="project" value="UniProtKB-SubCell"/>
</dbReference>
<dbReference type="Gene3D" id="1.20.1250.20">
    <property type="entry name" value="MFS general substrate transporter like domains"/>
    <property type="match status" value="1"/>
</dbReference>
<evidence type="ECO:0000259" key="6">
    <source>
        <dbReference type="PROSITE" id="PS50850"/>
    </source>
</evidence>
<dbReference type="PROSITE" id="PS50850">
    <property type="entry name" value="MFS"/>
    <property type="match status" value="1"/>
</dbReference>
<accession>A0A8X7CFG6</accession>
<feature type="transmembrane region" description="Helical" evidence="5">
    <location>
        <begin position="137"/>
        <end position="160"/>
    </location>
</feature>
<gene>
    <name evidence="7" type="primary">Picot</name>
    <name evidence="7" type="ORF">TNIN_234811</name>
</gene>
<dbReference type="PANTHER" id="PTHR11662:SF399">
    <property type="entry name" value="FI19708P1-RELATED"/>
    <property type="match status" value="1"/>
</dbReference>
<comment type="subcellular location">
    <subcellularLocation>
        <location evidence="1">Membrane</location>
        <topology evidence="1">Multi-pass membrane protein</topology>
    </subcellularLocation>
</comment>